<dbReference type="EMBL" id="CP022674">
    <property type="protein sequence ID" value="AXI30279.1"/>
    <property type="molecule type" value="Genomic_DNA"/>
</dbReference>
<protein>
    <submittedName>
        <fullName evidence="2">GNAT family N-acetyltransferase</fullName>
    </submittedName>
</protein>
<dbReference type="InterPro" id="IPR000182">
    <property type="entry name" value="GNAT_dom"/>
</dbReference>
<evidence type="ECO:0000313" key="3">
    <source>
        <dbReference type="Proteomes" id="UP000253834"/>
    </source>
</evidence>
<dbReference type="Proteomes" id="UP000253834">
    <property type="component" value="Chromosome"/>
</dbReference>
<reference evidence="2 3" key="1">
    <citation type="submission" date="2017-07" db="EMBL/GenBank/DDBJ databases">
        <title>Isolation and development of strain Bacillus megaterium SR7 for enhanced growth and metabolite production under supercritical carbon dioxide.</title>
        <authorList>
            <person name="Freedman A.J.E."/>
            <person name="Peet K.C."/>
            <person name="Boock J.T."/>
            <person name="Penn K."/>
            <person name="Prather K.L.J."/>
            <person name="Thompson J.R."/>
        </authorList>
    </citation>
    <scope>NUCLEOTIDE SEQUENCE [LARGE SCALE GENOMIC DNA]</scope>
    <source>
        <strain evidence="2 3">SR7</strain>
    </source>
</reference>
<feature type="domain" description="N-acetyltransferase" evidence="1">
    <location>
        <begin position="15"/>
        <end position="181"/>
    </location>
</feature>
<dbReference type="CDD" id="cd04301">
    <property type="entry name" value="NAT_SF"/>
    <property type="match status" value="1"/>
</dbReference>
<dbReference type="AlphaFoldDB" id="A0AA86I4U5"/>
<dbReference type="PROSITE" id="PS51186">
    <property type="entry name" value="GNAT"/>
    <property type="match status" value="1"/>
</dbReference>
<dbReference type="GO" id="GO:0016747">
    <property type="term" value="F:acyltransferase activity, transferring groups other than amino-acyl groups"/>
    <property type="evidence" value="ECO:0007669"/>
    <property type="project" value="InterPro"/>
</dbReference>
<evidence type="ECO:0000313" key="2">
    <source>
        <dbReference type="EMBL" id="AXI30279.1"/>
    </source>
</evidence>
<sequence length="181" mass="20563">MVINPQIYKVKGLQYIIRSADTSDADELSHLRVQLDGETENLDRESGEGYMDKLNFEKLIQRDAKSKRNLFLVAVVHNKIVGFSRCEGNELKRFVHKVEFGVCVAKACWGYGIGKGLLQQSILWADSAGMKKMTLSVLETNKKAIDLYEKFGFEVEGVLKNDRLLSDGKYYNTVVMGRFNK</sequence>
<dbReference type="Gene3D" id="3.40.630.30">
    <property type="match status" value="1"/>
</dbReference>
<dbReference type="PANTHER" id="PTHR43415:SF3">
    <property type="entry name" value="GNAT-FAMILY ACETYLTRANSFERASE"/>
    <property type="match status" value="1"/>
</dbReference>
<name>A0AA86I4U5_PRIMG</name>
<dbReference type="Pfam" id="PF00583">
    <property type="entry name" value="Acetyltransf_1"/>
    <property type="match status" value="1"/>
</dbReference>
<dbReference type="PANTHER" id="PTHR43415">
    <property type="entry name" value="SPERMIDINE N(1)-ACETYLTRANSFERASE"/>
    <property type="match status" value="1"/>
</dbReference>
<proteinExistence type="predicted"/>
<dbReference type="SUPFAM" id="SSF55729">
    <property type="entry name" value="Acyl-CoA N-acyltransferases (Nat)"/>
    <property type="match status" value="1"/>
</dbReference>
<dbReference type="RefSeq" id="WP_114896038.1">
    <property type="nucleotide sequence ID" value="NZ_CP022674.1"/>
</dbReference>
<organism evidence="2 3">
    <name type="scientific">Priestia megaterium</name>
    <name type="common">Bacillus megaterium</name>
    <dbReference type="NCBI Taxonomy" id="1404"/>
    <lineage>
        <taxon>Bacteria</taxon>
        <taxon>Bacillati</taxon>
        <taxon>Bacillota</taxon>
        <taxon>Bacilli</taxon>
        <taxon>Bacillales</taxon>
        <taxon>Bacillaceae</taxon>
        <taxon>Priestia</taxon>
    </lineage>
</organism>
<evidence type="ECO:0000259" key="1">
    <source>
        <dbReference type="PROSITE" id="PS51186"/>
    </source>
</evidence>
<gene>
    <name evidence="2" type="ORF">CIB87_15035</name>
</gene>
<dbReference type="InterPro" id="IPR016181">
    <property type="entry name" value="Acyl_CoA_acyltransferase"/>
</dbReference>
<accession>A0AA86I4U5</accession>